<evidence type="ECO:0000256" key="1">
    <source>
        <dbReference type="SAM" id="MobiDB-lite"/>
    </source>
</evidence>
<feature type="domain" description="HTH APSES-type" evidence="2">
    <location>
        <begin position="37"/>
        <end position="149"/>
    </location>
</feature>
<feature type="compositionally biased region" description="Polar residues" evidence="1">
    <location>
        <begin position="366"/>
        <end position="375"/>
    </location>
</feature>
<evidence type="ECO:0000259" key="2">
    <source>
        <dbReference type="PROSITE" id="PS51299"/>
    </source>
</evidence>
<dbReference type="PROSITE" id="PS51299">
    <property type="entry name" value="HTH_APSES"/>
    <property type="match status" value="1"/>
</dbReference>
<dbReference type="Gene3D" id="3.10.260.10">
    <property type="entry name" value="Transcription regulator HTH, APSES-type DNA-binding domain"/>
    <property type="match status" value="1"/>
</dbReference>
<dbReference type="PANTHER" id="PTHR43828:SF5">
    <property type="entry name" value="TRANSCRIPTIONAL REPRESSOR XBP1"/>
    <property type="match status" value="1"/>
</dbReference>
<dbReference type="EMBL" id="KV448168">
    <property type="protein sequence ID" value="OAX41907.1"/>
    <property type="molecule type" value="Genomic_DNA"/>
</dbReference>
<dbReference type="InterPro" id="IPR003163">
    <property type="entry name" value="Tscrpt_reg_HTH_APSES-type"/>
</dbReference>
<name>A0A1B7NAJ1_9AGAM</name>
<dbReference type="GO" id="GO:0030907">
    <property type="term" value="C:MBF transcription complex"/>
    <property type="evidence" value="ECO:0007669"/>
    <property type="project" value="TreeGrafter"/>
</dbReference>
<protein>
    <recommendedName>
        <fullName evidence="2">HTH APSES-type domain-containing protein</fullName>
    </recommendedName>
</protein>
<dbReference type="AlphaFoldDB" id="A0A1B7NAJ1"/>
<dbReference type="GO" id="GO:0033309">
    <property type="term" value="C:SBF transcription complex"/>
    <property type="evidence" value="ECO:0007669"/>
    <property type="project" value="TreeGrafter"/>
</dbReference>
<dbReference type="OrthoDB" id="5562739at2759"/>
<dbReference type="InParanoid" id="A0A1B7NAJ1"/>
<feature type="region of interest" description="Disordered" evidence="1">
    <location>
        <begin position="1"/>
        <end position="36"/>
    </location>
</feature>
<dbReference type="STRING" id="1314800.A0A1B7NAJ1"/>
<reference evidence="3 4" key="1">
    <citation type="submission" date="2016-06" db="EMBL/GenBank/DDBJ databases">
        <title>Comparative genomics of the ectomycorrhizal sister species Rhizopogon vinicolor and Rhizopogon vesiculosus (Basidiomycota: Boletales) reveals a divergence of the mating type B locus.</title>
        <authorList>
            <consortium name="DOE Joint Genome Institute"/>
            <person name="Mujic A.B."/>
            <person name="Kuo A."/>
            <person name="Tritt A."/>
            <person name="Lipzen A."/>
            <person name="Chen C."/>
            <person name="Johnson J."/>
            <person name="Sharma A."/>
            <person name="Barry K."/>
            <person name="Grigoriev I.V."/>
            <person name="Spatafora J.W."/>
        </authorList>
    </citation>
    <scope>NUCLEOTIDE SEQUENCE [LARGE SCALE GENOMIC DNA]</scope>
    <source>
        <strain evidence="3 4">AM-OR11-026</strain>
    </source>
</reference>
<sequence>MTSSVLGQDSMASPSISPQGPRFRPYASPTHQVTKGRYITSNDPRGYIPVYEYPLNGQWIMMDIDDGYILWTGIWKALGNSKADIVKMIDSQPDLAPVIRRVRGGYLKIQGTWMPYEVALRLSRRVAWPIREDLVPLFGPTFPSTCLSPDQPGYGQVVSTASGRRRSRRSNQVVAPAPPVPRDSQSSWSIPAPGPSAHTNPSAHYLHPGQPASLPSIMYRDASSYPYSQLTSPPLHLSASASPIMRERSARSRYSPYPASSFLPSRKASVATSDSVSLDIPSISLHDHDNDGRNSKFPGDQIVLPPIQPLAPPRHISSPSYALPPISALEDLRGISTHDSAAVLKRLKMDDEYTADARHDVAQWPRQRSVSTSHQRAPVSYPTPTSWPGHGSGPQRSSFDPPFAAGSSRSYRAPHSPYHSSHDGSSADGVSPVSPTTPRSAEVPPLKSGHVNHQMSTGDKRRHITSYQTSLPDVQGYSRKSAGGLPAGVDPRLSACRHSCDDDEAESDSSMRGPMRPW</sequence>
<organism evidence="3 4">
    <name type="scientific">Rhizopogon vinicolor AM-OR11-026</name>
    <dbReference type="NCBI Taxonomy" id="1314800"/>
    <lineage>
        <taxon>Eukaryota</taxon>
        <taxon>Fungi</taxon>
        <taxon>Dikarya</taxon>
        <taxon>Basidiomycota</taxon>
        <taxon>Agaricomycotina</taxon>
        <taxon>Agaricomycetes</taxon>
        <taxon>Agaricomycetidae</taxon>
        <taxon>Boletales</taxon>
        <taxon>Suillineae</taxon>
        <taxon>Rhizopogonaceae</taxon>
        <taxon>Rhizopogon</taxon>
    </lineage>
</organism>
<feature type="region of interest" description="Disordered" evidence="1">
    <location>
        <begin position="149"/>
        <end position="209"/>
    </location>
</feature>
<dbReference type="GO" id="GO:0000981">
    <property type="term" value="F:DNA-binding transcription factor activity, RNA polymerase II-specific"/>
    <property type="evidence" value="ECO:0007669"/>
    <property type="project" value="UniProtKB-ARBA"/>
</dbReference>
<proteinExistence type="predicted"/>
<dbReference type="Proteomes" id="UP000092154">
    <property type="component" value="Unassembled WGS sequence"/>
</dbReference>
<evidence type="ECO:0000313" key="3">
    <source>
        <dbReference type="EMBL" id="OAX41907.1"/>
    </source>
</evidence>
<gene>
    <name evidence="3" type="ORF">K503DRAFT_734666</name>
</gene>
<feature type="region of interest" description="Disordered" evidence="1">
    <location>
        <begin position="358"/>
        <end position="518"/>
    </location>
</feature>
<dbReference type="SUPFAM" id="SSF54616">
    <property type="entry name" value="DNA-binding domain of Mlu1-box binding protein MBP1"/>
    <property type="match status" value="1"/>
</dbReference>
<feature type="compositionally biased region" description="Polar residues" evidence="1">
    <location>
        <begin position="1"/>
        <end position="18"/>
    </location>
</feature>
<keyword evidence="4" id="KW-1185">Reference proteome</keyword>
<dbReference type="InterPro" id="IPR036887">
    <property type="entry name" value="HTH_APSES_sf"/>
</dbReference>
<dbReference type="PANTHER" id="PTHR43828">
    <property type="entry name" value="ASPARAGINASE"/>
    <property type="match status" value="1"/>
</dbReference>
<dbReference type="GO" id="GO:0003677">
    <property type="term" value="F:DNA binding"/>
    <property type="evidence" value="ECO:0007669"/>
    <property type="project" value="InterPro"/>
</dbReference>
<dbReference type="InterPro" id="IPR051642">
    <property type="entry name" value="SWI6-like"/>
</dbReference>
<accession>A0A1B7NAJ1</accession>
<evidence type="ECO:0000313" key="4">
    <source>
        <dbReference type="Proteomes" id="UP000092154"/>
    </source>
</evidence>